<comment type="caution">
    <text evidence="2">The sequence shown here is derived from an EMBL/GenBank/DDBJ whole genome shotgun (WGS) entry which is preliminary data.</text>
</comment>
<organism evidence="2 3">
    <name type="scientific">Neorhizobium lilium</name>
    <dbReference type="NCBI Taxonomy" id="2503024"/>
    <lineage>
        <taxon>Bacteria</taxon>
        <taxon>Pseudomonadati</taxon>
        <taxon>Pseudomonadota</taxon>
        <taxon>Alphaproteobacteria</taxon>
        <taxon>Hyphomicrobiales</taxon>
        <taxon>Rhizobiaceae</taxon>
        <taxon>Rhizobium/Agrobacterium group</taxon>
        <taxon>Neorhizobium</taxon>
    </lineage>
</organism>
<dbReference type="CDD" id="cd03049">
    <property type="entry name" value="GST_N_3"/>
    <property type="match status" value="1"/>
</dbReference>
<name>A0A3S3VG60_9HYPH</name>
<dbReference type="Gene3D" id="3.40.30.10">
    <property type="entry name" value="Glutaredoxin"/>
    <property type="match status" value="1"/>
</dbReference>
<reference evidence="2 3" key="1">
    <citation type="submission" date="2019-01" db="EMBL/GenBank/DDBJ databases">
        <title>The draft genome of Rhizobium sp. 24NR.</title>
        <authorList>
            <person name="Liu L."/>
            <person name="Liang L."/>
            <person name="Shi S."/>
            <person name="Xu L."/>
            <person name="Wang X."/>
            <person name="Li L."/>
            <person name="Zhang X."/>
        </authorList>
    </citation>
    <scope>NUCLEOTIDE SEQUENCE [LARGE SCALE GENOMIC DNA]</scope>
    <source>
        <strain evidence="2 3">24NR</strain>
    </source>
</reference>
<dbReference type="OrthoDB" id="9795329at2"/>
<accession>A0A3S3VG60</accession>
<dbReference type="RefSeq" id="WP_128444726.1">
    <property type="nucleotide sequence ID" value="NZ_SBIP01000004.1"/>
</dbReference>
<dbReference type="GO" id="GO:0016740">
    <property type="term" value="F:transferase activity"/>
    <property type="evidence" value="ECO:0007669"/>
    <property type="project" value="UniProtKB-KW"/>
</dbReference>
<dbReference type="AlphaFoldDB" id="A0A3S3VG60"/>
<evidence type="ECO:0000313" key="2">
    <source>
        <dbReference type="EMBL" id="RWX75847.1"/>
    </source>
</evidence>
<dbReference type="Pfam" id="PF13410">
    <property type="entry name" value="GST_C_2"/>
    <property type="match status" value="1"/>
</dbReference>
<dbReference type="InterPro" id="IPR036249">
    <property type="entry name" value="Thioredoxin-like_sf"/>
</dbReference>
<dbReference type="Gene3D" id="1.20.1050.10">
    <property type="match status" value="1"/>
</dbReference>
<dbReference type="InterPro" id="IPR004045">
    <property type="entry name" value="Glutathione_S-Trfase_N"/>
</dbReference>
<sequence>MKLLYSPASPYSAKVRMAARHLGIEIAEVKTDTNAEPPELLDSNPLGKIPVLIRKSEPAIYDSVAIMHYLDRLSGGKLYPKSQDKRTQAEVLEALCDGITDCLLAIVYERRTRPEDKIHQPWIDKQWDKVVRGLDYLEKNLPKTGKKLHGGHFALAATIGYLDLRFNGQWAEGRPELASWPDVFGKRFSHYATMKSAA</sequence>
<gene>
    <name evidence="2" type="ORF">EPK99_19395</name>
</gene>
<dbReference type="InterPro" id="IPR050983">
    <property type="entry name" value="GST_Omega/HSP26"/>
</dbReference>
<proteinExistence type="predicted"/>
<dbReference type="SUPFAM" id="SSF52833">
    <property type="entry name" value="Thioredoxin-like"/>
    <property type="match status" value="1"/>
</dbReference>
<dbReference type="PROSITE" id="PS50404">
    <property type="entry name" value="GST_NTER"/>
    <property type="match status" value="1"/>
</dbReference>
<dbReference type="InterPro" id="IPR036282">
    <property type="entry name" value="Glutathione-S-Trfase_C_sf"/>
</dbReference>
<keyword evidence="2" id="KW-0808">Transferase</keyword>
<dbReference type="PANTHER" id="PTHR43968:SF6">
    <property type="entry name" value="GLUTATHIONE S-TRANSFERASE OMEGA"/>
    <property type="match status" value="1"/>
</dbReference>
<dbReference type="CDD" id="cd03205">
    <property type="entry name" value="GST_C_6"/>
    <property type="match status" value="1"/>
</dbReference>
<feature type="domain" description="GST N-terminal" evidence="1">
    <location>
        <begin position="1"/>
        <end position="78"/>
    </location>
</feature>
<dbReference type="GO" id="GO:0005737">
    <property type="term" value="C:cytoplasm"/>
    <property type="evidence" value="ECO:0007669"/>
    <property type="project" value="TreeGrafter"/>
</dbReference>
<dbReference type="PANTHER" id="PTHR43968">
    <property type="match status" value="1"/>
</dbReference>
<evidence type="ECO:0000259" key="1">
    <source>
        <dbReference type="PROSITE" id="PS50404"/>
    </source>
</evidence>
<dbReference type="Pfam" id="PF13417">
    <property type="entry name" value="GST_N_3"/>
    <property type="match status" value="1"/>
</dbReference>
<keyword evidence="3" id="KW-1185">Reference proteome</keyword>
<dbReference type="EMBL" id="SBIP01000004">
    <property type="protein sequence ID" value="RWX75847.1"/>
    <property type="molecule type" value="Genomic_DNA"/>
</dbReference>
<dbReference type="InterPro" id="IPR040079">
    <property type="entry name" value="Glutathione_S-Trfase"/>
</dbReference>
<dbReference type="Proteomes" id="UP000287687">
    <property type="component" value="Unassembled WGS sequence"/>
</dbReference>
<evidence type="ECO:0000313" key="3">
    <source>
        <dbReference type="Proteomes" id="UP000287687"/>
    </source>
</evidence>
<dbReference type="SFLD" id="SFLDS00019">
    <property type="entry name" value="Glutathione_Transferase_(cytos"/>
    <property type="match status" value="1"/>
</dbReference>
<protein>
    <submittedName>
        <fullName evidence="2">Glutathione S-transferase</fullName>
    </submittedName>
</protein>
<dbReference type="SUPFAM" id="SSF47616">
    <property type="entry name" value="GST C-terminal domain-like"/>
    <property type="match status" value="1"/>
</dbReference>